<reference evidence="3 4" key="1">
    <citation type="submission" date="2020-09" db="EMBL/GenBank/DDBJ databases">
        <title>Sphingomonas sp., a new species isolated from pork steak.</title>
        <authorList>
            <person name="Heidler von Heilborn D."/>
        </authorList>
    </citation>
    <scope>NUCLEOTIDE SEQUENCE [LARGE SCALE GENOMIC DNA]</scope>
    <source>
        <strain evidence="4">S8-3T</strain>
    </source>
</reference>
<gene>
    <name evidence="3" type="ORF">H3Z74_16700</name>
</gene>
<protein>
    <submittedName>
        <fullName evidence="3">Uncharacterized protein</fullName>
    </submittedName>
</protein>
<proteinExistence type="predicted"/>
<sequence>MIRIMAVAGLAIAMGAGVALPAQASGTGAFAYCTLKDYDKEQIHFSSIYQGPSDKATADAYSKYLTKTVPGISGQAICWASASAADAKAHMADKKDSESGWKMVDNDWKPGTE</sequence>
<organism evidence="3 4">
    <name type="scientific">Sphingomonas alpina</name>
    <dbReference type="NCBI Taxonomy" id="653931"/>
    <lineage>
        <taxon>Bacteria</taxon>
        <taxon>Pseudomonadati</taxon>
        <taxon>Pseudomonadota</taxon>
        <taxon>Alphaproteobacteria</taxon>
        <taxon>Sphingomonadales</taxon>
        <taxon>Sphingomonadaceae</taxon>
        <taxon>Sphingomonas</taxon>
    </lineage>
</organism>
<keyword evidence="4" id="KW-1185">Reference proteome</keyword>
<evidence type="ECO:0000313" key="4">
    <source>
        <dbReference type="Proteomes" id="UP000516148"/>
    </source>
</evidence>
<evidence type="ECO:0000256" key="1">
    <source>
        <dbReference type="SAM" id="MobiDB-lite"/>
    </source>
</evidence>
<dbReference type="KEGG" id="spap:H3Z74_16700"/>
<accession>A0A7H0LFC4</accession>
<dbReference type="RefSeq" id="WP_187760705.1">
    <property type="nucleotide sequence ID" value="NZ_CP061038.1"/>
</dbReference>
<dbReference type="EMBL" id="CP061038">
    <property type="protein sequence ID" value="QNQ08377.1"/>
    <property type="molecule type" value="Genomic_DNA"/>
</dbReference>
<feature type="chain" id="PRO_5028894418" evidence="2">
    <location>
        <begin position="25"/>
        <end position="113"/>
    </location>
</feature>
<dbReference type="Proteomes" id="UP000516148">
    <property type="component" value="Chromosome"/>
</dbReference>
<evidence type="ECO:0000313" key="3">
    <source>
        <dbReference type="EMBL" id="QNQ08377.1"/>
    </source>
</evidence>
<dbReference type="AlphaFoldDB" id="A0A7H0LFC4"/>
<evidence type="ECO:0000256" key="2">
    <source>
        <dbReference type="SAM" id="SignalP"/>
    </source>
</evidence>
<feature type="region of interest" description="Disordered" evidence="1">
    <location>
        <begin position="91"/>
        <end position="113"/>
    </location>
</feature>
<feature type="signal peptide" evidence="2">
    <location>
        <begin position="1"/>
        <end position="24"/>
    </location>
</feature>
<name>A0A7H0LFC4_9SPHN</name>
<keyword evidence="2" id="KW-0732">Signal</keyword>